<name>W2HY05_PHYNI</name>
<dbReference type="AlphaFoldDB" id="W2HY05"/>
<organism evidence="1">
    <name type="scientific">Phytophthora nicotianae</name>
    <name type="common">Potato buckeye rot agent</name>
    <name type="synonym">Phytophthora parasitica</name>
    <dbReference type="NCBI Taxonomy" id="4792"/>
    <lineage>
        <taxon>Eukaryota</taxon>
        <taxon>Sar</taxon>
        <taxon>Stramenopiles</taxon>
        <taxon>Oomycota</taxon>
        <taxon>Peronosporomycetes</taxon>
        <taxon>Peronosporales</taxon>
        <taxon>Peronosporaceae</taxon>
        <taxon>Phytophthora</taxon>
    </lineage>
</organism>
<gene>
    <name evidence="1" type="ORF">L916_19607</name>
</gene>
<evidence type="ECO:0000313" key="1">
    <source>
        <dbReference type="EMBL" id="ETL26800.1"/>
    </source>
</evidence>
<sequence length="40" mass="4491">MLRLVYDKFKSLLAIESGLPTTSRLEAYAAAVRQRVPRVA</sequence>
<protein>
    <submittedName>
        <fullName evidence="1">Uncharacterized protein</fullName>
    </submittedName>
</protein>
<accession>W2HY05</accession>
<reference evidence="1" key="1">
    <citation type="submission" date="2013-11" db="EMBL/GenBank/DDBJ databases">
        <title>The Genome Sequence of Phytophthora parasitica CJ05E6.</title>
        <authorList>
            <consortium name="The Broad Institute Genomics Platform"/>
            <person name="Russ C."/>
            <person name="Tyler B."/>
            <person name="Panabieres F."/>
            <person name="Shan W."/>
            <person name="Tripathy S."/>
            <person name="Grunwald N."/>
            <person name="Machado M."/>
            <person name="Johnson C.S."/>
            <person name="Arredondo F."/>
            <person name="Hong C."/>
            <person name="Coffey M."/>
            <person name="Young S.K."/>
            <person name="Zeng Q."/>
            <person name="Gargeya S."/>
            <person name="Fitzgerald M."/>
            <person name="Abouelleil A."/>
            <person name="Alvarado L."/>
            <person name="Chapman S.B."/>
            <person name="Gainer-Dewar J."/>
            <person name="Goldberg J."/>
            <person name="Griggs A."/>
            <person name="Gujja S."/>
            <person name="Hansen M."/>
            <person name="Howarth C."/>
            <person name="Imamovic A."/>
            <person name="Ireland A."/>
            <person name="Larimer J."/>
            <person name="McCowan C."/>
            <person name="Murphy C."/>
            <person name="Pearson M."/>
            <person name="Poon T.W."/>
            <person name="Priest M."/>
            <person name="Roberts A."/>
            <person name="Saif S."/>
            <person name="Shea T."/>
            <person name="Sykes S."/>
            <person name="Wortman J."/>
            <person name="Nusbaum C."/>
            <person name="Birren B."/>
        </authorList>
    </citation>
    <scope>NUCLEOTIDE SEQUENCE [LARGE SCALE GENOMIC DNA]</scope>
    <source>
        <strain evidence="1">CJ05E6</strain>
    </source>
</reference>
<dbReference type="EMBL" id="KI676142">
    <property type="protein sequence ID" value="ETL26800.1"/>
    <property type="molecule type" value="Genomic_DNA"/>
</dbReference>
<proteinExistence type="predicted"/>
<dbReference type="Proteomes" id="UP000053864">
    <property type="component" value="Unassembled WGS sequence"/>
</dbReference>